<name>B3RXG3_TRIAD</name>
<dbReference type="InterPro" id="IPR000643">
    <property type="entry name" value="Iodothyronine_deiodinase"/>
</dbReference>
<gene>
    <name evidence="2" type="ORF">TRIADDRAFT_56198</name>
</gene>
<dbReference type="Pfam" id="PF00837">
    <property type="entry name" value="T4_deiodinase"/>
    <property type="match status" value="1"/>
</dbReference>
<dbReference type="GO" id="GO:0042446">
    <property type="term" value="P:hormone biosynthetic process"/>
    <property type="evidence" value="ECO:0007669"/>
    <property type="project" value="UniProtKB-KW"/>
</dbReference>
<dbReference type="EMBL" id="DS985245">
    <property type="protein sequence ID" value="EDV24417.1"/>
    <property type="molecule type" value="Genomic_DNA"/>
</dbReference>
<keyword evidence="3" id="KW-1185">Reference proteome</keyword>
<dbReference type="PhylomeDB" id="B3RXG3"/>
<evidence type="ECO:0000313" key="3">
    <source>
        <dbReference type="Proteomes" id="UP000009022"/>
    </source>
</evidence>
<dbReference type="CTD" id="6753520"/>
<dbReference type="InParanoid" id="B3RXG3"/>
<dbReference type="Gene3D" id="3.40.30.10">
    <property type="entry name" value="Glutaredoxin"/>
    <property type="match status" value="1"/>
</dbReference>
<dbReference type="RefSeq" id="XP_002112307.1">
    <property type="nucleotide sequence ID" value="XM_002112271.1"/>
</dbReference>
<dbReference type="GO" id="GO:0042403">
    <property type="term" value="P:thyroid hormone metabolic process"/>
    <property type="evidence" value="ECO:0000318"/>
    <property type="project" value="GO_Central"/>
</dbReference>
<dbReference type="KEGG" id="tad:TRIADDRAFT_56198"/>
<dbReference type="GeneID" id="6753520"/>
<comment type="function">
    <text evidence="1">Responsible for the deiodination of T4 (3,5,3',5'-tetraiodothyronine).</text>
</comment>
<keyword evidence="1" id="KW-0712">Selenocysteine</keyword>
<organism evidence="2 3">
    <name type="scientific">Trichoplax adhaerens</name>
    <name type="common">Trichoplax reptans</name>
    <dbReference type="NCBI Taxonomy" id="10228"/>
    <lineage>
        <taxon>Eukaryota</taxon>
        <taxon>Metazoa</taxon>
        <taxon>Placozoa</taxon>
        <taxon>Uniplacotomia</taxon>
        <taxon>Trichoplacea</taxon>
        <taxon>Trichoplacidae</taxon>
        <taxon>Trichoplax</taxon>
    </lineage>
</organism>
<dbReference type="FunCoup" id="B3RXG3">
    <property type="interactions" value="7"/>
</dbReference>
<reference evidence="2 3" key="1">
    <citation type="journal article" date="2008" name="Nature">
        <title>The Trichoplax genome and the nature of placozoans.</title>
        <authorList>
            <person name="Srivastava M."/>
            <person name="Begovic E."/>
            <person name="Chapman J."/>
            <person name="Putnam N.H."/>
            <person name="Hellsten U."/>
            <person name="Kawashima T."/>
            <person name="Kuo A."/>
            <person name="Mitros T."/>
            <person name="Salamov A."/>
            <person name="Carpenter M.L."/>
            <person name="Signorovitch A.Y."/>
            <person name="Moreno M.A."/>
            <person name="Kamm K."/>
            <person name="Grimwood J."/>
            <person name="Schmutz J."/>
            <person name="Shapiro H."/>
            <person name="Grigoriev I.V."/>
            <person name="Buss L.W."/>
            <person name="Schierwater B."/>
            <person name="Dellaporta S.L."/>
            <person name="Rokhsar D.S."/>
        </authorList>
    </citation>
    <scope>NUCLEOTIDE SEQUENCE [LARGE SCALE GENOMIC DNA]</scope>
    <source>
        <strain evidence="2 3">Grell-BS-1999</strain>
    </source>
</reference>
<evidence type="ECO:0000256" key="1">
    <source>
        <dbReference type="RuleBase" id="RU000676"/>
    </source>
</evidence>
<dbReference type="OrthoDB" id="428577at2759"/>
<keyword evidence="1" id="KW-0893">Thyroid hormones biosynthesis</keyword>
<dbReference type="PANTHER" id="PTHR11781">
    <property type="entry name" value="IODOTHYRONINE DEIODINASE"/>
    <property type="match status" value="1"/>
</dbReference>
<dbReference type="eggNOG" id="ENOG502QUGZ">
    <property type="taxonomic scope" value="Eukaryota"/>
</dbReference>
<sequence>MENASREQNSQPIGKKEHSVINGSIKRSKITYHPITTALLTVYGFLKLIYLRFGGMLFYPSDYFEAANFVDGLFDTAGHRNEISNWNVLKRNLFNTQALVAIAQERYHVVGYPYVGNDAPVGKLYTLKAHASDDWNMPDLNSALGINIAKPKTLEDRIRIAENFILDYNYDIPMYVDSIDNDTMEAYGARPERLYIIVNGKIAYKGGPGPYCFSYSSLEESLLKVLKQL</sequence>
<keyword evidence="1" id="KW-0560">Oxidoreductase</keyword>
<accession>B3RXG3</accession>
<proteinExistence type="inferred from homology"/>
<dbReference type="AlphaFoldDB" id="B3RXG3"/>
<dbReference type="Proteomes" id="UP000009022">
    <property type="component" value="Unassembled WGS sequence"/>
</dbReference>
<comment type="similarity">
    <text evidence="1">Belongs to the iodothyronine deiodinase family.</text>
</comment>
<dbReference type="HOGENOM" id="CLU_103502_0_0_1"/>
<dbReference type="GO" id="GO:0004800">
    <property type="term" value="F:thyroxine 5'-deiodinase activity"/>
    <property type="evidence" value="ECO:0000318"/>
    <property type="project" value="GO_Central"/>
</dbReference>
<protein>
    <recommendedName>
        <fullName evidence="1">Iodothyronine deiodinase</fullName>
    </recommendedName>
</protein>
<evidence type="ECO:0000313" key="2">
    <source>
        <dbReference type="EMBL" id="EDV24417.1"/>
    </source>
</evidence>
<dbReference type="PANTHER" id="PTHR11781:SF22">
    <property type="entry name" value="TYPE I IODOTHYRONINE DEIODINASE"/>
    <property type="match status" value="1"/>
</dbReference>